<feature type="region of interest" description="Disordered" evidence="1">
    <location>
        <begin position="34"/>
        <end position="60"/>
    </location>
</feature>
<reference evidence="2" key="2">
    <citation type="submission" date="2008-12" db="EMBL/GenBank/DDBJ databases">
        <title>Improved gene annotation of the rice (Oryza sativa) genomes.</title>
        <authorList>
            <person name="Wang J."/>
            <person name="Li R."/>
            <person name="Fan W."/>
            <person name="Huang Q."/>
            <person name="Zhang J."/>
            <person name="Zhou Y."/>
            <person name="Hu Y."/>
            <person name="Zi S."/>
            <person name="Li J."/>
            <person name="Ni P."/>
            <person name="Zheng H."/>
            <person name="Zhang Y."/>
            <person name="Zhao M."/>
            <person name="Hao Q."/>
            <person name="McDermott J."/>
            <person name="Samudrala R."/>
            <person name="Kristiansen K."/>
            <person name="Wong G.K.-S."/>
        </authorList>
    </citation>
    <scope>NUCLEOTIDE SEQUENCE</scope>
</reference>
<dbReference type="Proteomes" id="UP000007752">
    <property type="component" value="Chromosome 2"/>
</dbReference>
<sequence>MGKINLPPDQYFQKYLSSLVNCILVQAIESGCPNPLHSPPSHEGDAVSVNPPGGGASRRGRHVWCRRRWSGADGRADPVADLDVTMDSSDQGWAKPRQNPMAAVASVTSRGGSSGVSGFLERWQRW</sequence>
<organism evidence="2">
    <name type="scientific">Oryza sativa subsp. japonica</name>
    <name type="common">Rice</name>
    <dbReference type="NCBI Taxonomy" id="39947"/>
    <lineage>
        <taxon>Eukaryota</taxon>
        <taxon>Viridiplantae</taxon>
        <taxon>Streptophyta</taxon>
        <taxon>Embryophyta</taxon>
        <taxon>Tracheophyta</taxon>
        <taxon>Spermatophyta</taxon>
        <taxon>Magnoliopsida</taxon>
        <taxon>Liliopsida</taxon>
        <taxon>Poales</taxon>
        <taxon>Poaceae</taxon>
        <taxon>BOP clade</taxon>
        <taxon>Oryzoideae</taxon>
        <taxon>Oryzeae</taxon>
        <taxon>Oryzinae</taxon>
        <taxon>Oryza</taxon>
        <taxon>Oryza sativa</taxon>
    </lineage>
</organism>
<reference evidence="2" key="1">
    <citation type="journal article" date="2005" name="PLoS Biol.">
        <title>The genomes of Oryza sativa: a history of duplications.</title>
        <authorList>
            <person name="Yu J."/>
            <person name="Wang J."/>
            <person name="Lin W."/>
            <person name="Li S."/>
            <person name="Li H."/>
            <person name="Zhou J."/>
            <person name="Ni P."/>
            <person name="Dong W."/>
            <person name="Hu S."/>
            <person name="Zeng C."/>
            <person name="Zhang J."/>
            <person name="Zhang Y."/>
            <person name="Li R."/>
            <person name="Xu Z."/>
            <person name="Li S."/>
            <person name="Li X."/>
            <person name="Zheng H."/>
            <person name="Cong L."/>
            <person name="Lin L."/>
            <person name="Yin J."/>
            <person name="Geng J."/>
            <person name="Li G."/>
            <person name="Shi J."/>
            <person name="Liu J."/>
            <person name="Lv H."/>
            <person name="Li J."/>
            <person name="Wang J."/>
            <person name="Deng Y."/>
            <person name="Ran L."/>
            <person name="Shi X."/>
            <person name="Wang X."/>
            <person name="Wu Q."/>
            <person name="Li C."/>
            <person name="Ren X."/>
            <person name="Wang J."/>
            <person name="Wang X."/>
            <person name="Li D."/>
            <person name="Liu D."/>
            <person name="Zhang X."/>
            <person name="Ji Z."/>
            <person name="Zhao W."/>
            <person name="Sun Y."/>
            <person name="Zhang Z."/>
            <person name="Bao J."/>
            <person name="Han Y."/>
            <person name="Dong L."/>
            <person name="Ji J."/>
            <person name="Chen P."/>
            <person name="Wu S."/>
            <person name="Liu J."/>
            <person name="Xiao Y."/>
            <person name="Bu D."/>
            <person name="Tan J."/>
            <person name="Yang L."/>
            <person name="Ye C."/>
            <person name="Zhang J."/>
            <person name="Xu J."/>
            <person name="Zhou Y."/>
            <person name="Yu Y."/>
            <person name="Zhang B."/>
            <person name="Zhuang S."/>
            <person name="Wei H."/>
            <person name="Liu B."/>
            <person name="Lei M."/>
            <person name="Yu H."/>
            <person name="Li Y."/>
            <person name="Xu H."/>
            <person name="Wei S."/>
            <person name="He X."/>
            <person name="Fang L."/>
            <person name="Zhang Z."/>
            <person name="Zhang Y."/>
            <person name="Huang X."/>
            <person name="Su Z."/>
            <person name="Tong W."/>
            <person name="Li J."/>
            <person name="Tong Z."/>
            <person name="Li S."/>
            <person name="Ye J."/>
            <person name="Wang L."/>
            <person name="Fang L."/>
            <person name="Lei T."/>
            <person name="Chen C."/>
            <person name="Chen H."/>
            <person name="Xu Z."/>
            <person name="Li H."/>
            <person name="Huang H."/>
            <person name="Zhang F."/>
            <person name="Xu H."/>
            <person name="Li N."/>
            <person name="Zhao C."/>
            <person name="Li S."/>
            <person name="Dong L."/>
            <person name="Huang Y."/>
            <person name="Li L."/>
            <person name="Xi Y."/>
            <person name="Qi Q."/>
            <person name="Li W."/>
            <person name="Zhang B."/>
            <person name="Hu W."/>
            <person name="Zhang Y."/>
            <person name="Tian X."/>
            <person name="Jiao Y."/>
            <person name="Liang X."/>
            <person name="Jin J."/>
            <person name="Gao L."/>
            <person name="Zheng W."/>
            <person name="Hao B."/>
            <person name="Liu S."/>
            <person name="Wang W."/>
            <person name="Yuan L."/>
            <person name="Cao M."/>
            <person name="McDermott J."/>
            <person name="Samudrala R."/>
            <person name="Wang J."/>
            <person name="Wong G.K."/>
            <person name="Yang H."/>
        </authorList>
    </citation>
    <scope>NUCLEOTIDE SEQUENCE [LARGE SCALE GENOMIC DNA]</scope>
</reference>
<gene>
    <name evidence="2" type="ORF">OsJ_06436</name>
</gene>
<evidence type="ECO:0000256" key="1">
    <source>
        <dbReference type="SAM" id="MobiDB-lite"/>
    </source>
</evidence>
<dbReference type="EMBL" id="CM000139">
    <property type="protein sequence ID" value="EEE56832.1"/>
    <property type="molecule type" value="Genomic_DNA"/>
</dbReference>
<protein>
    <submittedName>
        <fullName evidence="2">Uncharacterized protein</fullName>
    </submittedName>
</protein>
<proteinExistence type="predicted"/>
<dbReference type="AlphaFoldDB" id="B9F5A1"/>
<name>B9F5A1_ORYSJ</name>
<accession>B9F5A1</accession>
<evidence type="ECO:0000313" key="2">
    <source>
        <dbReference type="EMBL" id="EEE56832.1"/>
    </source>
</evidence>